<dbReference type="Proteomes" id="UP000253740">
    <property type="component" value="Unassembled WGS sequence"/>
</dbReference>
<dbReference type="PANTHER" id="PTHR42878:SF7">
    <property type="entry name" value="SENSOR HISTIDINE KINASE GLRK"/>
    <property type="match status" value="1"/>
</dbReference>
<dbReference type="PRINTS" id="PR00344">
    <property type="entry name" value="BCTRLSENSOR"/>
</dbReference>
<dbReference type="InterPro" id="IPR035965">
    <property type="entry name" value="PAS-like_dom_sf"/>
</dbReference>
<evidence type="ECO:0000256" key="9">
    <source>
        <dbReference type="ARBA" id="ARBA00022840"/>
    </source>
</evidence>
<feature type="domain" description="PAS" evidence="14">
    <location>
        <begin position="61"/>
        <end position="97"/>
    </location>
</feature>
<keyword evidence="10" id="KW-1133">Transmembrane helix</keyword>
<evidence type="ECO:0000259" key="14">
    <source>
        <dbReference type="PROSITE" id="PS50112"/>
    </source>
</evidence>
<keyword evidence="11" id="KW-0902">Two-component regulatory system</keyword>
<comment type="catalytic activity">
    <reaction evidence="1">
        <text>ATP + protein L-histidine = ADP + protein N-phospho-L-histidine.</text>
        <dbReference type="EC" id="2.7.13.3"/>
    </reaction>
</comment>
<evidence type="ECO:0000256" key="6">
    <source>
        <dbReference type="ARBA" id="ARBA00022692"/>
    </source>
</evidence>
<gene>
    <name evidence="15" type="ORF">MBSD_n0546</name>
</gene>
<dbReference type="InterPro" id="IPR003661">
    <property type="entry name" value="HisK_dim/P_dom"/>
</dbReference>
<dbReference type="RefSeq" id="WP_062534866.1">
    <property type="nucleotide sequence ID" value="NZ_DF970155.1"/>
</dbReference>
<dbReference type="Gene3D" id="3.30.450.20">
    <property type="entry name" value="PAS domain"/>
    <property type="match status" value="1"/>
</dbReference>
<dbReference type="SMART" id="SM00387">
    <property type="entry name" value="HATPase_c"/>
    <property type="match status" value="1"/>
</dbReference>
<dbReference type="STRING" id="1475481.GCA_000953855_00555"/>
<dbReference type="GO" id="GO:0005524">
    <property type="term" value="F:ATP binding"/>
    <property type="evidence" value="ECO:0007669"/>
    <property type="project" value="UniProtKB-KW"/>
</dbReference>
<dbReference type="InterPro" id="IPR005467">
    <property type="entry name" value="His_kinase_dom"/>
</dbReference>
<keyword evidence="4" id="KW-0597">Phosphoprotein</keyword>
<dbReference type="InterPro" id="IPR003594">
    <property type="entry name" value="HATPase_dom"/>
</dbReference>
<feature type="domain" description="Histidine kinase" evidence="13">
    <location>
        <begin position="174"/>
        <end position="380"/>
    </location>
</feature>
<name>A0A0K8QLF9_9GAMM</name>
<dbReference type="GO" id="GO:0000156">
    <property type="term" value="F:phosphorelay response regulator activity"/>
    <property type="evidence" value="ECO:0007669"/>
    <property type="project" value="TreeGrafter"/>
</dbReference>
<dbReference type="PROSITE" id="PS50112">
    <property type="entry name" value="PAS"/>
    <property type="match status" value="1"/>
</dbReference>
<dbReference type="CDD" id="cd00082">
    <property type="entry name" value="HisKA"/>
    <property type="match status" value="1"/>
</dbReference>
<dbReference type="EC" id="2.7.13.3" evidence="3"/>
<dbReference type="InterPro" id="IPR050351">
    <property type="entry name" value="BphY/WalK/GraS-like"/>
</dbReference>
<evidence type="ECO:0000313" key="15">
    <source>
        <dbReference type="EMBL" id="GAP65257.1"/>
    </source>
</evidence>
<dbReference type="GO" id="GO:0030295">
    <property type="term" value="F:protein kinase activator activity"/>
    <property type="evidence" value="ECO:0007669"/>
    <property type="project" value="TreeGrafter"/>
</dbReference>
<dbReference type="PROSITE" id="PS50109">
    <property type="entry name" value="HIS_KIN"/>
    <property type="match status" value="1"/>
</dbReference>
<dbReference type="SUPFAM" id="SSF47384">
    <property type="entry name" value="Homodimeric domain of signal transducing histidine kinase"/>
    <property type="match status" value="1"/>
</dbReference>
<accession>A0A0K8QLF9</accession>
<dbReference type="SUPFAM" id="SSF55874">
    <property type="entry name" value="ATPase domain of HSP90 chaperone/DNA topoisomerase II/histidine kinase"/>
    <property type="match status" value="1"/>
</dbReference>
<sequence>MNASAEQRASELERAFALFNDTSRVLAESYRELEQQVALLRTQLAAADAARERESQARARLAERLHGLLEALPGGVVVLDGDGRVQECNAGARELFGPMSPGEPWPAIAARAVGAGADGGTLRLADGRSLALSTRRLPGGGEVRLFTDVSEARALQAKLERRERLSAMGEMSARLAHQLRTPLAAALLYASRLAEGGLDATTAQRLGGRIQARLRHLERLIADMLAFARGDGAGAERIAVDALLDEIVRAAEPQRAPGARLECADASGGAALRGQRELLASALTNLVVNALQAAGAGGFVRIEAGRADGRVRIAIRDDGPGIPAELAERIFEPFFTTRSGGTGLGLAVARAVVAAHDGEIAVHGAPGAGATFTVSLPEADAGRALSAAAVANTRTPMP</sequence>
<dbReference type="SMART" id="SM00388">
    <property type="entry name" value="HisKA"/>
    <property type="match status" value="1"/>
</dbReference>
<dbReference type="InterPro" id="IPR036097">
    <property type="entry name" value="HisK_dim/P_sf"/>
</dbReference>
<evidence type="ECO:0000256" key="12">
    <source>
        <dbReference type="ARBA" id="ARBA00023136"/>
    </source>
</evidence>
<protein>
    <recommendedName>
        <fullName evidence="3">histidine kinase</fullName>
        <ecNumber evidence="3">2.7.13.3</ecNumber>
    </recommendedName>
</protein>
<dbReference type="Gene3D" id="1.10.287.130">
    <property type="match status" value="1"/>
</dbReference>
<evidence type="ECO:0000259" key="13">
    <source>
        <dbReference type="PROSITE" id="PS50109"/>
    </source>
</evidence>
<proteinExistence type="predicted"/>
<dbReference type="InterPro" id="IPR000014">
    <property type="entry name" value="PAS"/>
</dbReference>
<dbReference type="GO" id="GO:0016020">
    <property type="term" value="C:membrane"/>
    <property type="evidence" value="ECO:0007669"/>
    <property type="project" value="UniProtKB-SubCell"/>
</dbReference>
<evidence type="ECO:0000256" key="10">
    <source>
        <dbReference type="ARBA" id="ARBA00022989"/>
    </source>
</evidence>
<dbReference type="CDD" id="cd00130">
    <property type="entry name" value="PAS"/>
    <property type="match status" value="1"/>
</dbReference>
<dbReference type="Pfam" id="PF13188">
    <property type="entry name" value="PAS_8"/>
    <property type="match status" value="1"/>
</dbReference>
<dbReference type="Pfam" id="PF00512">
    <property type="entry name" value="HisKA"/>
    <property type="match status" value="1"/>
</dbReference>
<evidence type="ECO:0000256" key="8">
    <source>
        <dbReference type="ARBA" id="ARBA00022777"/>
    </source>
</evidence>
<dbReference type="PANTHER" id="PTHR42878">
    <property type="entry name" value="TWO-COMPONENT HISTIDINE KINASE"/>
    <property type="match status" value="1"/>
</dbReference>
<dbReference type="OrthoDB" id="1931120at2"/>
<keyword evidence="6" id="KW-0812">Transmembrane</keyword>
<dbReference type="Pfam" id="PF02518">
    <property type="entry name" value="HATPase_c"/>
    <property type="match status" value="1"/>
</dbReference>
<evidence type="ECO:0000256" key="4">
    <source>
        <dbReference type="ARBA" id="ARBA00022553"/>
    </source>
</evidence>
<dbReference type="GO" id="GO:0000155">
    <property type="term" value="F:phosphorelay sensor kinase activity"/>
    <property type="evidence" value="ECO:0007669"/>
    <property type="project" value="InterPro"/>
</dbReference>
<dbReference type="Gene3D" id="3.30.565.10">
    <property type="entry name" value="Histidine kinase-like ATPase, C-terminal domain"/>
    <property type="match status" value="1"/>
</dbReference>
<dbReference type="GO" id="GO:0007234">
    <property type="term" value="P:osmosensory signaling via phosphorelay pathway"/>
    <property type="evidence" value="ECO:0007669"/>
    <property type="project" value="TreeGrafter"/>
</dbReference>
<keyword evidence="7" id="KW-0547">Nucleotide-binding</keyword>
<evidence type="ECO:0000256" key="7">
    <source>
        <dbReference type="ARBA" id="ARBA00022741"/>
    </source>
</evidence>
<evidence type="ECO:0000256" key="2">
    <source>
        <dbReference type="ARBA" id="ARBA00004141"/>
    </source>
</evidence>
<evidence type="ECO:0000313" key="16">
    <source>
        <dbReference type="Proteomes" id="UP000253740"/>
    </source>
</evidence>
<evidence type="ECO:0000256" key="1">
    <source>
        <dbReference type="ARBA" id="ARBA00000085"/>
    </source>
</evidence>
<keyword evidence="5" id="KW-0808">Transferase</keyword>
<organism evidence="15">
    <name type="scientific">Mizugakiibacter sediminis</name>
    <dbReference type="NCBI Taxonomy" id="1475481"/>
    <lineage>
        <taxon>Bacteria</taxon>
        <taxon>Pseudomonadati</taxon>
        <taxon>Pseudomonadota</taxon>
        <taxon>Gammaproteobacteria</taxon>
        <taxon>Lysobacterales</taxon>
        <taxon>Rhodanobacteraceae</taxon>
        <taxon>Mizugakiibacter</taxon>
    </lineage>
</organism>
<dbReference type="SUPFAM" id="SSF55785">
    <property type="entry name" value="PYP-like sensor domain (PAS domain)"/>
    <property type="match status" value="1"/>
</dbReference>
<keyword evidence="16" id="KW-1185">Reference proteome</keyword>
<keyword evidence="12" id="KW-0472">Membrane</keyword>
<evidence type="ECO:0000256" key="5">
    <source>
        <dbReference type="ARBA" id="ARBA00022679"/>
    </source>
</evidence>
<evidence type="ECO:0000256" key="3">
    <source>
        <dbReference type="ARBA" id="ARBA00012438"/>
    </source>
</evidence>
<keyword evidence="8 15" id="KW-0418">Kinase</keyword>
<comment type="subcellular location">
    <subcellularLocation>
        <location evidence="2">Membrane</location>
        <topology evidence="2">Multi-pass membrane protein</topology>
    </subcellularLocation>
</comment>
<keyword evidence="9" id="KW-0067">ATP-binding</keyword>
<reference evidence="15" key="1">
    <citation type="submission" date="2015-08" db="EMBL/GenBank/DDBJ databases">
        <title>Complete DNA Sequence of Pseudomonas syringae pv. actinidiae, the Causal Agent of Kiwifruit Canker Disease.</title>
        <authorList>
            <person name="Rikkerink E.H.A."/>
            <person name="Fineran P.C."/>
        </authorList>
    </citation>
    <scope>NUCLEOTIDE SEQUENCE</scope>
    <source>
        <strain evidence="15">SkMP5</strain>
    </source>
</reference>
<dbReference type="InterPro" id="IPR036890">
    <property type="entry name" value="HATPase_C_sf"/>
</dbReference>
<evidence type="ECO:0000256" key="11">
    <source>
        <dbReference type="ARBA" id="ARBA00023012"/>
    </source>
</evidence>
<dbReference type="AlphaFoldDB" id="A0A0K8QLF9"/>
<dbReference type="SMART" id="SM00091">
    <property type="entry name" value="PAS"/>
    <property type="match status" value="1"/>
</dbReference>
<dbReference type="InterPro" id="IPR004358">
    <property type="entry name" value="Sig_transdc_His_kin-like_C"/>
</dbReference>
<dbReference type="EMBL" id="DF970155">
    <property type="protein sequence ID" value="GAP65257.1"/>
    <property type="molecule type" value="Genomic_DNA"/>
</dbReference>